<evidence type="ECO:0000259" key="1">
    <source>
        <dbReference type="PROSITE" id="PS50801"/>
    </source>
</evidence>
<evidence type="ECO:0000313" key="2">
    <source>
        <dbReference type="EMBL" id="MFB9909616.1"/>
    </source>
</evidence>
<dbReference type="Pfam" id="PF14417">
    <property type="entry name" value="MEDS"/>
    <property type="match status" value="1"/>
</dbReference>
<dbReference type="CDD" id="cd07043">
    <property type="entry name" value="STAS_anti-anti-sigma_factors"/>
    <property type="match status" value="1"/>
</dbReference>
<keyword evidence="3" id="KW-1185">Reference proteome</keyword>
<dbReference type="Pfam" id="PF13466">
    <property type="entry name" value="STAS_2"/>
    <property type="match status" value="1"/>
</dbReference>
<gene>
    <name evidence="2" type="ORF">ACFFQA_37260</name>
</gene>
<dbReference type="Gene3D" id="3.30.750.24">
    <property type="entry name" value="STAS domain"/>
    <property type="match status" value="1"/>
</dbReference>
<dbReference type="InterPro" id="IPR036513">
    <property type="entry name" value="STAS_dom_sf"/>
</dbReference>
<evidence type="ECO:0000313" key="3">
    <source>
        <dbReference type="Proteomes" id="UP001589693"/>
    </source>
</evidence>
<sequence length="284" mass="30896">MAGDHLCLSFAADDENRQALVVQFVAALEHGDKIAYVTDDASSDGFLSWIADAGPGVESVIARGQAVVLPTTELALTRDAFDVERVLSLLSTSASEAASDGFGGLRACVDMRAVSRGTGGVAGVVEYEQRLRTLFAEDRPAGLTLACHYDEREFSRDLMDTVRRQHTVALTAEQVQQREPVIRMTPLSDVPGLRLAGELDKSNIAELYAALETAFRDDREFHLDLTAVHYADVTAVSTIARVASGLCVDCRFVLRSPAPIIRTILRIYGWDQLPALRLVEGMTN</sequence>
<dbReference type="InterPro" id="IPR058548">
    <property type="entry name" value="MlaB-like_STAS"/>
</dbReference>
<dbReference type="RefSeq" id="WP_377862529.1">
    <property type="nucleotide sequence ID" value="NZ_JBHLZU010000037.1"/>
</dbReference>
<dbReference type="SUPFAM" id="SSF52091">
    <property type="entry name" value="SpoIIaa-like"/>
    <property type="match status" value="1"/>
</dbReference>
<organism evidence="2 3">
    <name type="scientific">Allokutzneria oryzae</name>
    <dbReference type="NCBI Taxonomy" id="1378989"/>
    <lineage>
        <taxon>Bacteria</taxon>
        <taxon>Bacillati</taxon>
        <taxon>Actinomycetota</taxon>
        <taxon>Actinomycetes</taxon>
        <taxon>Pseudonocardiales</taxon>
        <taxon>Pseudonocardiaceae</taxon>
        <taxon>Allokutzneria</taxon>
    </lineage>
</organism>
<dbReference type="Proteomes" id="UP001589693">
    <property type="component" value="Unassembled WGS sequence"/>
</dbReference>
<feature type="domain" description="STAS" evidence="1">
    <location>
        <begin position="193"/>
        <end position="284"/>
    </location>
</feature>
<dbReference type="EMBL" id="JBHLZU010000037">
    <property type="protein sequence ID" value="MFB9909616.1"/>
    <property type="molecule type" value="Genomic_DNA"/>
</dbReference>
<dbReference type="PROSITE" id="PS50801">
    <property type="entry name" value="STAS"/>
    <property type="match status" value="1"/>
</dbReference>
<name>A0ABV6ACI5_9PSEU</name>
<dbReference type="InterPro" id="IPR025847">
    <property type="entry name" value="MEDS_domain"/>
</dbReference>
<comment type="caution">
    <text evidence="2">The sequence shown here is derived from an EMBL/GenBank/DDBJ whole genome shotgun (WGS) entry which is preliminary data.</text>
</comment>
<dbReference type="InterPro" id="IPR002645">
    <property type="entry name" value="STAS_dom"/>
</dbReference>
<reference evidence="2 3" key="1">
    <citation type="submission" date="2024-09" db="EMBL/GenBank/DDBJ databases">
        <authorList>
            <person name="Sun Q."/>
            <person name="Mori K."/>
        </authorList>
    </citation>
    <scope>NUCLEOTIDE SEQUENCE [LARGE SCALE GENOMIC DNA]</scope>
    <source>
        <strain evidence="2 3">TBRC 7907</strain>
    </source>
</reference>
<accession>A0ABV6ACI5</accession>
<proteinExistence type="predicted"/>
<protein>
    <submittedName>
        <fullName evidence="2">MEDS domain-containing protein</fullName>
    </submittedName>
</protein>